<sequence>MLIVKLECQKSTVAAKGAFAGIKQNRATVRMGRSVIVVFSERAAAMQVSSSVSMSASYASVSFSATRVSASQQASQQVSQAAPEVADEKPKSDVSIDVGNQRKRGHGGGHAYAHGHERGHRARGYGGGLAGNLIRKMDENRDGGASLSEVQNSRFGNRISEEKFAKIDSDGDGQMTAKELRSHFRQSLFGESGSGSVDESPEVSDPAETGSAGSVAQIASQQALATVTSVSVSVSVASASYSSTSGSFGGTVGDAEVPQEPMVGEAPTELAPVGDDKPSAAMEELAKIKAEAAAEAEEVDDDGDDVEIEDLGDLMEMMASGALDEMDPMKLIEEIAELMGVEFEVEDDGEEGMNIGSLGGEVDASFAASEVSLEAFSFEASLTTATFADGSSATSMSVNFTAISAYARTMEFSAAA</sequence>
<dbReference type="EMBL" id="CYSB01000041">
    <property type="protein sequence ID" value="CUH69826.1"/>
    <property type="molecule type" value="Genomic_DNA"/>
</dbReference>
<evidence type="ECO:0000313" key="6">
    <source>
        <dbReference type="Proteomes" id="UP000051887"/>
    </source>
</evidence>
<dbReference type="PROSITE" id="PS50222">
    <property type="entry name" value="EF_HAND_2"/>
    <property type="match status" value="1"/>
</dbReference>
<dbReference type="InterPro" id="IPR011992">
    <property type="entry name" value="EF-hand-dom_pair"/>
</dbReference>
<dbReference type="Proteomes" id="UP000051086">
    <property type="component" value="Unassembled WGS sequence"/>
</dbReference>
<feature type="region of interest" description="Disordered" evidence="1">
    <location>
        <begin position="74"/>
        <end position="124"/>
    </location>
</feature>
<reference evidence="4 6" key="2">
    <citation type="submission" date="2015-09" db="EMBL/GenBank/DDBJ databases">
        <authorList>
            <consortium name="Swine Surveillance"/>
        </authorList>
    </citation>
    <scope>NUCLEOTIDE SEQUENCE [LARGE SCALE GENOMIC DNA]</scope>
    <source>
        <strain evidence="4 6">5120</strain>
    </source>
</reference>
<evidence type="ECO:0000313" key="3">
    <source>
        <dbReference type="EMBL" id="CUH69826.1"/>
    </source>
</evidence>
<evidence type="ECO:0000256" key="1">
    <source>
        <dbReference type="SAM" id="MobiDB-lite"/>
    </source>
</evidence>
<protein>
    <recommendedName>
        <fullName evidence="2">EF-hand domain-containing protein</fullName>
    </recommendedName>
</protein>
<evidence type="ECO:0000259" key="2">
    <source>
        <dbReference type="PROSITE" id="PS50222"/>
    </source>
</evidence>
<dbReference type="AlphaFoldDB" id="A0A0N7LWR4"/>
<dbReference type="SUPFAM" id="SSF47473">
    <property type="entry name" value="EF-hand"/>
    <property type="match status" value="1"/>
</dbReference>
<feature type="domain" description="EF-hand" evidence="2">
    <location>
        <begin position="155"/>
        <end position="190"/>
    </location>
</feature>
<dbReference type="Gene3D" id="1.10.238.10">
    <property type="entry name" value="EF-hand"/>
    <property type="match status" value="1"/>
</dbReference>
<dbReference type="Proteomes" id="UP000051887">
    <property type="component" value="Unassembled WGS sequence"/>
</dbReference>
<gene>
    <name evidence="3" type="ORF">TL5118_03796</name>
    <name evidence="4" type="ORF">TL5120_00746</name>
</gene>
<reference evidence="3 5" key="1">
    <citation type="submission" date="2015-09" db="EMBL/GenBank/DDBJ databases">
        <authorList>
            <person name="Rodrigo-Torres L."/>
            <person name="Arahal D.R."/>
        </authorList>
    </citation>
    <scope>NUCLEOTIDE SEQUENCE [LARGE SCALE GENOMIC DNA]</scope>
    <source>
        <strain evidence="3 5">CECT 5118</strain>
    </source>
</reference>
<organism evidence="4 6">
    <name type="scientific">Thalassovita autumnalis</name>
    <dbReference type="NCBI Taxonomy" id="2072972"/>
    <lineage>
        <taxon>Bacteria</taxon>
        <taxon>Pseudomonadati</taxon>
        <taxon>Pseudomonadota</taxon>
        <taxon>Alphaproteobacteria</taxon>
        <taxon>Rhodobacterales</taxon>
        <taxon>Roseobacteraceae</taxon>
        <taxon>Thalassovita</taxon>
    </lineage>
</organism>
<evidence type="ECO:0000313" key="5">
    <source>
        <dbReference type="Proteomes" id="UP000051086"/>
    </source>
</evidence>
<proteinExistence type="predicted"/>
<dbReference type="PROSITE" id="PS00018">
    <property type="entry name" value="EF_HAND_1"/>
    <property type="match status" value="1"/>
</dbReference>
<dbReference type="EMBL" id="CYSC01000016">
    <property type="protein sequence ID" value="CUH70966.1"/>
    <property type="molecule type" value="Genomic_DNA"/>
</dbReference>
<dbReference type="InterPro" id="IPR002048">
    <property type="entry name" value="EF_hand_dom"/>
</dbReference>
<dbReference type="InterPro" id="IPR018247">
    <property type="entry name" value="EF_Hand_1_Ca_BS"/>
</dbReference>
<name>A0A0N7LWR4_9RHOB</name>
<dbReference type="GO" id="GO:0005509">
    <property type="term" value="F:calcium ion binding"/>
    <property type="evidence" value="ECO:0007669"/>
    <property type="project" value="InterPro"/>
</dbReference>
<evidence type="ECO:0000313" key="4">
    <source>
        <dbReference type="EMBL" id="CUH70966.1"/>
    </source>
</evidence>
<accession>A0A0N7LWR4</accession>
<feature type="region of interest" description="Disordered" evidence="1">
    <location>
        <begin position="189"/>
        <end position="214"/>
    </location>
</feature>
<keyword evidence="5" id="KW-1185">Reference proteome</keyword>